<protein>
    <submittedName>
        <fullName evidence="2">Uncharacterized protein</fullName>
    </submittedName>
</protein>
<evidence type="ECO:0000313" key="2">
    <source>
        <dbReference type="EMBL" id="WZN40939.1"/>
    </source>
</evidence>
<feature type="transmembrane region" description="Helical" evidence="1">
    <location>
        <begin position="20"/>
        <end position="39"/>
    </location>
</feature>
<sequence length="192" mass="21206">MSAAMTNATAAQAMGVFPKIFLYTAPSAIFAGFCVSRLFPAGMGVYQRKALVWLCAVMGLVPLTVLMQQDSEIILIMLLLYLFLTTGILLVKTPAAPPLFRQLPLHGRHVTLKPDNEMNPWRGMVVSGVHALPIRLKLDRNSPYPQLEIHSLENEDIFHLIADYVPVRVSACLPGKNEPLFSGVLEIDHSLN</sequence>
<dbReference type="Proteomes" id="UP001485459">
    <property type="component" value="Chromosome"/>
</dbReference>
<evidence type="ECO:0000256" key="1">
    <source>
        <dbReference type="SAM" id="Phobius"/>
    </source>
</evidence>
<dbReference type="RefSeq" id="WP_341835803.1">
    <property type="nucleotide sequence ID" value="NZ_CP149822.1"/>
</dbReference>
<name>A0ABZ2YQ30_9BACT</name>
<gene>
    <name evidence="2" type="ORF">WJU16_23530</name>
</gene>
<feature type="transmembrane region" description="Helical" evidence="1">
    <location>
        <begin position="73"/>
        <end position="91"/>
    </location>
</feature>
<keyword evidence="1" id="KW-1133">Transmembrane helix</keyword>
<organism evidence="2 3">
    <name type="scientific">Chitinophaga pollutisoli</name>
    <dbReference type="NCBI Taxonomy" id="3133966"/>
    <lineage>
        <taxon>Bacteria</taxon>
        <taxon>Pseudomonadati</taxon>
        <taxon>Bacteroidota</taxon>
        <taxon>Chitinophagia</taxon>
        <taxon>Chitinophagales</taxon>
        <taxon>Chitinophagaceae</taxon>
        <taxon>Chitinophaga</taxon>
    </lineage>
</organism>
<keyword evidence="1" id="KW-0812">Transmembrane</keyword>
<proteinExistence type="predicted"/>
<reference evidence="3" key="1">
    <citation type="submission" date="2024-03" db="EMBL/GenBank/DDBJ databases">
        <title>Chitinophaga horti sp. nov., isolated from garden soil.</title>
        <authorList>
            <person name="Lee D.S."/>
            <person name="Han D.M."/>
            <person name="Baek J.H."/>
            <person name="Choi D.G."/>
            <person name="Jeon J.H."/>
            <person name="Jeon C.O."/>
        </authorList>
    </citation>
    <scope>NUCLEOTIDE SEQUENCE [LARGE SCALE GENOMIC DNA]</scope>
    <source>
        <strain evidence="3">GPA1</strain>
    </source>
</reference>
<dbReference type="EMBL" id="CP149822">
    <property type="protein sequence ID" value="WZN40939.1"/>
    <property type="molecule type" value="Genomic_DNA"/>
</dbReference>
<keyword evidence="1" id="KW-0472">Membrane</keyword>
<evidence type="ECO:0000313" key="3">
    <source>
        <dbReference type="Proteomes" id="UP001485459"/>
    </source>
</evidence>
<feature type="transmembrane region" description="Helical" evidence="1">
    <location>
        <begin position="51"/>
        <end position="67"/>
    </location>
</feature>
<keyword evidence="3" id="KW-1185">Reference proteome</keyword>
<accession>A0ABZ2YQ30</accession>